<accession>A0A2G9UHU9</accession>
<keyword evidence="5 6" id="KW-0349">Heme</keyword>
<name>A0A2G9UHU9_TELCI</name>
<keyword evidence="3 5" id="KW-0408">Iron</keyword>
<evidence type="ECO:0000256" key="6">
    <source>
        <dbReference type="RuleBase" id="RU000461"/>
    </source>
</evidence>
<sequence>MEERIMSEVQSNLYKLEKVLVNGQATIKANEFFDVIVGSVINRILFSESFTEENMAEFFAVKHRFDDLITNSTALDMSLDKWTLNVPFLKGRWKRLIEPQDDLLRFIQKRITQRKDDISSGQHTLDGDGNDFVDAFFIKMEKDKKEGRSPNESYKEEELLYDVFDLWIAGQETTTITILWGLMHLIKNPEVMHKIRTELNTVTGGNRLISLSDREHTQYMNWTILEIHRLASILNLNLFRKTKENLLVGGHSVPKGTPIAAELSVIMQDEQRFEEANKFNPERYKHGGKTLEQQVIPFGLGKRSCIGENLARAEIFLILANLISRYEMYEDPDCPIDMETSSPIGMMHRPKNFNIILKPTFWV</sequence>
<dbReference type="PANTHER" id="PTHR24300:SF375">
    <property type="entry name" value="CYTOCHROME P450 FAMILY"/>
    <property type="match status" value="1"/>
</dbReference>
<dbReference type="Proteomes" id="UP000230423">
    <property type="component" value="Unassembled WGS sequence"/>
</dbReference>
<dbReference type="PROSITE" id="PS00086">
    <property type="entry name" value="CYTOCHROME_P450"/>
    <property type="match status" value="1"/>
</dbReference>
<dbReference type="EMBL" id="KZ346503">
    <property type="protein sequence ID" value="PIO69814.1"/>
    <property type="molecule type" value="Genomic_DNA"/>
</dbReference>
<dbReference type="AlphaFoldDB" id="A0A2G9UHU9"/>
<evidence type="ECO:0000256" key="3">
    <source>
        <dbReference type="ARBA" id="ARBA00023004"/>
    </source>
</evidence>
<dbReference type="GO" id="GO:0016712">
    <property type="term" value="F:oxidoreductase activity, acting on paired donors, with incorporation or reduction of molecular oxygen, reduced flavin or flavoprotein as one donor, and incorporation of one atom of oxygen"/>
    <property type="evidence" value="ECO:0007669"/>
    <property type="project" value="TreeGrafter"/>
</dbReference>
<dbReference type="GO" id="GO:0005737">
    <property type="term" value="C:cytoplasm"/>
    <property type="evidence" value="ECO:0007669"/>
    <property type="project" value="TreeGrafter"/>
</dbReference>
<evidence type="ECO:0000256" key="5">
    <source>
        <dbReference type="PIRSR" id="PIRSR602401-1"/>
    </source>
</evidence>
<dbReference type="Pfam" id="PF00067">
    <property type="entry name" value="p450"/>
    <property type="match status" value="1"/>
</dbReference>
<keyword evidence="4 6" id="KW-0503">Monooxygenase</keyword>
<comment type="cofactor">
    <cofactor evidence="5">
        <name>heme</name>
        <dbReference type="ChEBI" id="CHEBI:30413"/>
    </cofactor>
</comment>
<dbReference type="PANTHER" id="PTHR24300">
    <property type="entry name" value="CYTOCHROME P450 508A4-RELATED"/>
    <property type="match status" value="1"/>
</dbReference>
<keyword evidence="6" id="KW-0560">Oxidoreductase</keyword>
<dbReference type="Gene3D" id="1.10.630.10">
    <property type="entry name" value="Cytochrome P450"/>
    <property type="match status" value="1"/>
</dbReference>
<keyword evidence="8" id="KW-1185">Reference proteome</keyword>
<dbReference type="OrthoDB" id="2789670at2759"/>
<dbReference type="GO" id="GO:0005506">
    <property type="term" value="F:iron ion binding"/>
    <property type="evidence" value="ECO:0007669"/>
    <property type="project" value="InterPro"/>
</dbReference>
<evidence type="ECO:0000256" key="2">
    <source>
        <dbReference type="ARBA" id="ARBA00022723"/>
    </source>
</evidence>
<dbReference type="GO" id="GO:0006805">
    <property type="term" value="P:xenobiotic metabolic process"/>
    <property type="evidence" value="ECO:0007669"/>
    <property type="project" value="TreeGrafter"/>
</dbReference>
<reference evidence="7 8" key="1">
    <citation type="submission" date="2015-09" db="EMBL/GenBank/DDBJ databases">
        <title>Draft genome of the parasitic nematode Teladorsagia circumcincta isolate WARC Sus (inbred).</title>
        <authorList>
            <person name="Mitreva M."/>
        </authorList>
    </citation>
    <scope>NUCLEOTIDE SEQUENCE [LARGE SCALE GENOMIC DNA]</scope>
    <source>
        <strain evidence="7 8">S</strain>
    </source>
</reference>
<dbReference type="InterPro" id="IPR036396">
    <property type="entry name" value="Cyt_P450_sf"/>
</dbReference>
<dbReference type="InterPro" id="IPR002401">
    <property type="entry name" value="Cyt_P450_E_grp-I"/>
</dbReference>
<feature type="binding site" description="axial binding residue" evidence="5">
    <location>
        <position position="305"/>
    </location>
    <ligand>
        <name>heme</name>
        <dbReference type="ChEBI" id="CHEBI:30413"/>
    </ligand>
    <ligandPart>
        <name>Fe</name>
        <dbReference type="ChEBI" id="CHEBI:18248"/>
    </ligandPart>
</feature>
<dbReference type="GO" id="GO:0006082">
    <property type="term" value="P:organic acid metabolic process"/>
    <property type="evidence" value="ECO:0007669"/>
    <property type="project" value="TreeGrafter"/>
</dbReference>
<dbReference type="InterPro" id="IPR050182">
    <property type="entry name" value="Cytochrome_P450_fam2"/>
</dbReference>
<evidence type="ECO:0000256" key="1">
    <source>
        <dbReference type="ARBA" id="ARBA00010617"/>
    </source>
</evidence>
<dbReference type="InterPro" id="IPR001128">
    <property type="entry name" value="Cyt_P450"/>
</dbReference>
<comment type="similarity">
    <text evidence="1 6">Belongs to the cytochrome P450 family.</text>
</comment>
<dbReference type="PRINTS" id="PR00463">
    <property type="entry name" value="EP450I"/>
</dbReference>
<proteinExistence type="inferred from homology"/>
<protein>
    <submittedName>
        <fullName evidence="7">Unspecific monooxygenase</fullName>
    </submittedName>
</protein>
<dbReference type="SUPFAM" id="SSF48264">
    <property type="entry name" value="Cytochrome P450"/>
    <property type="match status" value="1"/>
</dbReference>
<dbReference type="PRINTS" id="PR00385">
    <property type="entry name" value="P450"/>
</dbReference>
<gene>
    <name evidence="7" type="ORF">TELCIR_08350</name>
</gene>
<evidence type="ECO:0000313" key="7">
    <source>
        <dbReference type="EMBL" id="PIO69814.1"/>
    </source>
</evidence>
<evidence type="ECO:0000313" key="8">
    <source>
        <dbReference type="Proteomes" id="UP000230423"/>
    </source>
</evidence>
<evidence type="ECO:0000256" key="4">
    <source>
        <dbReference type="ARBA" id="ARBA00023033"/>
    </source>
</evidence>
<organism evidence="7 8">
    <name type="scientific">Teladorsagia circumcincta</name>
    <name type="common">Brown stomach worm</name>
    <name type="synonym">Ostertagia circumcincta</name>
    <dbReference type="NCBI Taxonomy" id="45464"/>
    <lineage>
        <taxon>Eukaryota</taxon>
        <taxon>Metazoa</taxon>
        <taxon>Ecdysozoa</taxon>
        <taxon>Nematoda</taxon>
        <taxon>Chromadorea</taxon>
        <taxon>Rhabditida</taxon>
        <taxon>Rhabditina</taxon>
        <taxon>Rhabditomorpha</taxon>
        <taxon>Strongyloidea</taxon>
        <taxon>Trichostrongylidae</taxon>
        <taxon>Teladorsagia</taxon>
    </lineage>
</organism>
<dbReference type="GO" id="GO:0020037">
    <property type="term" value="F:heme binding"/>
    <property type="evidence" value="ECO:0007669"/>
    <property type="project" value="InterPro"/>
</dbReference>
<dbReference type="InterPro" id="IPR017972">
    <property type="entry name" value="Cyt_P450_CS"/>
</dbReference>
<keyword evidence="2 5" id="KW-0479">Metal-binding</keyword>